<feature type="domain" description="3-hydroxyacyl-CoA dehydrogenase C-terminal" evidence="1">
    <location>
        <begin position="143"/>
        <end position="218"/>
    </location>
</feature>
<accession>A0A1Y5FFB9</accession>
<sequence>MTTNKKFLVLATKNHPLYEKLKTLDVEFYDLDSVAPFEQNWSRDYECDLVLDFSILDADKKMTLLNNLNIQFDFPIVSDLSTYWGELFIEKISGLRGAVSLAFHSPNNCYEYYAIDEATKSGIEEFYKLLNFEGVQVSNPGIGFTYPRVISMVINEAFFSLEDKLARPRDIDTAMKFGVNYPLGPFEWVKKIGPKNILRLLETLYDVTRDQRYRPSQKLRLEANL</sequence>
<dbReference type="Pfam" id="PF00725">
    <property type="entry name" value="3HCDH"/>
    <property type="match status" value="1"/>
</dbReference>
<comment type="caution">
    <text evidence="2">The sequence shown here is derived from an EMBL/GenBank/DDBJ whole genome shotgun (WGS) entry which is preliminary data.</text>
</comment>
<name>A0A1Y5FFB9_9BACT</name>
<gene>
    <name evidence="2" type="ORF">A9Q84_06550</name>
</gene>
<dbReference type="InterPro" id="IPR013328">
    <property type="entry name" value="6PGD_dom2"/>
</dbReference>
<dbReference type="SUPFAM" id="SSF48179">
    <property type="entry name" value="6-phosphogluconate dehydrogenase C-terminal domain-like"/>
    <property type="match status" value="1"/>
</dbReference>
<protein>
    <recommendedName>
        <fullName evidence="1">3-hydroxyacyl-CoA dehydrogenase C-terminal domain-containing protein</fullName>
    </recommendedName>
</protein>
<evidence type="ECO:0000313" key="2">
    <source>
        <dbReference type="EMBL" id="OUR97853.1"/>
    </source>
</evidence>
<proteinExistence type="predicted"/>
<dbReference type="InterPro" id="IPR006108">
    <property type="entry name" value="3HC_DH_C"/>
</dbReference>
<dbReference type="InterPro" id="IPR008927">
    <property type="entry name" value="6-PGluconate_DH-like_C_sf"/>
</dbReference>
<reference evidence="3" key="1">
    <citation type="journal article" date="2017" name="Proc. Natl. Acad. Sci. U.S.A.">
        <title>Simulation of Deepwater Horizon oil plume reveals substrate specialization within a complex community of hydrocarbon-degraders.</title>
        <authorList>
            <person name="Hu P."/>
            <person name="Dubinsky E.A."/>
            <person name="Probst A.J."/>
            <person name="Wang J."/>
            <person name="Sieber C.M.K."/>
            <person name="Tom L.M."/>
            <person name="Gardinali P."/>
            <person name="Banfield J.F."/>
            <person name="Atlas R.M."/>
            <person name="Andersen G.L."/>
        </authorList>
    </citation>
    <scope>NUCLEOTIDE SEQUENCE [LARGE SCALE GENOMIC DNA]</scope>
</reference>
<dbReference type="AlphaFoldDB" id="A0A1Y5FFB9"/>
<dbReference type="EMBL" id="MAAO01000005">
    <property type="protein sequence ID" value="OUR97853.1"/>
    <property type="molecule type" value="Genomic_DNA"/>
</dbReference>
<dbReference type="Proteomes" id="UP000196531">
    <property type="component" value="Unassembled WGS sequence"/>
</dbReference>
<dbReference type="GO" id="GO:0016616">
    <property type="term" value="F:oxidoreductase activity, acting on the CH-OH group of donors, NAD or NADP as acceptor"/>
    <property type="evidence" value="ECO:0007669"/>
    <property type="project" value="InterPro"/>
</dbReference>
<organism evidence="2 3">
    <name type="scientific">Halobacteriovorax marinus</name>
    <dbReference type="NCBI Taxonomy" id="97084"/>
    <lineage>
        <taxon>Bacteria</taxon>
        <taxon>Pseudomonadati</taxon>
        <taxon>Bdellovibrionota</taxon>
        <taxon>Bacteriovoracia</taxon>
        <taxon>Bacteriovoracales</taxon>
        <taxon>Halobacteriovoraceae</taxon>
        <taxon>Halobacteriovorax</taxon>
    </lineage>
</organism>
<dbReference type="Gene3D" id="1.10.1040.10">
    <property type="entry name" value="N-(1-d-carboxylethyl)-l-norvaline Dehydrogenase, domain 2"/>
    <property type="match status" value="1"/>
</dbReference>
<dbReference type="GO" id="GO:0006631">
    <property type="term" value="P:fatty acid metabolic process"/>
    <property type="evidence" value="ECO:0007669"/>
    <property type="project" value="InterPro"/>
</dbReference>
<evidence type="ECO:0000313" key="3">
    <source>
        <dbReference type="Proteomes" id="UP000196531"/>
    </source>
</evidence>
<evidence type="ECO:0000259" key="1">
    <source>
        <dbReference type="Pfam" id="PF00725"/>
    </source>
</evidence>